<dbReference type="AlphaFoldDB" id="A0AAE5X4X9"/>
<protein>
    <submittedName>
        <fullName evidence="1">Uncharacterized protein</fullName>
    </submittedName>
</protein>
<reference evidence="2 4" key="2">
    <citation type="submission" date="2018-10" db="EMBL/GenBank/DDBJ databases">
        <title>Bradyrhizobium sp. nov., effective nodules isolated from peanut in China.</title>
        <authorList>
            <person name="Li Y."/>
        </authorList>
    </citation>
    <scope>NUCLEOTIDE SEQUENCE [LARGE SCALE GENOMIC DNA]</scope>
    <source>
        <strain evidence="2 4">CCBAU 53426</strain>
    </source>
</reference>
<dbReference type="KEGG" id="bgz:XH91_27720"/>
<dbReference type="RefSeq" id="WP_128953524.1">
    <property type="nucleotide sequence ID" value="NZ_CP030053.1"/>
</dbReference>
<organism evidence="1 3">
    <name type="scientific">Bradyrhizobium guangzhouense</name>
    <dbReference type="NCBI Taxonomy" id="1325095"/>
    <lineage>
        <taxon>Bacteria</taxon>
        <taxon>Pseudomonadati</taxon>
        <taxon>Pseudomonadota</taxon>
        <taxon>Alphaproteobacteria</taxon>
        <taxon>Hyphomicrobiales</taxon>
        <taxon>Nitrobacteraceae</taxon>
        <taxon>Bradyrhizobium</taxon>
    </lineage>
</organism>
<proteinExistence type="predicted"/>
<dbReference type="Proteomes" id="UP000288972">
    <property type="component" value="Chromosome"/>
</dbReference>
<evidence type="ECO:0000313" key="1">
    <source>
        <dbReference type="EMBL" id="QAU48768.1"/>
    </source>
</evidence>
<keyword evidence="4" id="KW-1185">Reference proteome</keyword>
<dbReference type="EMBL" id="RDQZ01000026">
    <property type="protein sequence ID" value="RXH09199.1"/>
    <property type="molecule type" value="Genomic_DNA"/>
</dbReference>
<reference evidence="1 3" key="1">
    <citation type="submission" date="2018-06" db="EMBL/GenBank/DDBJ databases">
        <title>Comparative genomics of rhizobia nodulating Arachis hypogaea in China.</title>
        <authorList>
            <person name="Li Y."/>
        </authorList>
    </citation>
    <scope>NUCLEOTIDE SEQUENCE [LARGE SCALE GENOMIC DNA]</scope>
    <source>
        <strain evidence="1 3">CCBAU 51670</strain>
    </source>
</reference>
<evidence type="ECO:0000313" key="3">
    <source>
        <dbReference type="Proteomes" id="UP000288972"/>
    </source>
</evidence>
<evidence type="ECO:0000313" key="2">
    <source>
        <dbReference type="EMBL" id="RXH09199.1"/>
    </source>
</evidence>
<gene>
    <name evidence="2" type="ORF">EAS56_26445</name>
    <name evidence="1" type="ORF">XH91_27720</name>
</gene>
<sequence length="220" mass="23643">MNRILPLRIIGICTALVLALYAGLAFFSDLVRPDFRAGDLFSGVVPPDDVNPTNARLATRFSFDGDLLANDASAKAASVLHRPASDTTKRTEENKAAQDAVTSALKVSPIRPALWLTLSTLKAQVGEPTTPALKMSYLTGAVPVDVAFSRVQTVTSSVAAADDEIRLLAQSDIRSALANRARYAPLLIAAYVQATPQGKSLLMESAQMIDPKFKDILLRY</sequence>
<name>A0AAE5X4X9_9BRAD</name>
<dbReference type="Proteomes" id="UP000290401">
    <property type="component" value="Unassembled WGS sequence"/>
</dbReference>
<dbReference type="EMBL" id="CP030053">
    <property type="protein sequence ID" value="QAU48768.1"/>
    <property type="molecule type" value="Genomic_DNA"/>
</dbReference>
<accession>A0AAE5X4X9</accession>
<evidence type="ECO:0000313" key="4">
    <source>
        <dbReference type="Proteomes" id="UP000290401"/>
    </source>
</evidence>